<accession>A0A4S2LJY4</accession>
<reference evidence="1 2" key="1">
    <citation type="journal article" date="2019" name="BMC Genomics">
        <title>New insights from Opisthorchis felineus genome: update on genomics of the epidemiologically important liver flukes.</title>
        <authorList>
            <person name="Ershov N.I."/>
            <person name="Mordvinov V.A."/>
            <person name="Prokhortchouk E.B."/>
            <person name="Pakharukova M.Y."/>
            <person name="Gunbin K.V."/>
            <person name="Ustyantsev K."/>
            <person name="Genaev M.A."/>
            <person name="Blinov A.G."/>
            <person name="Mazur A."/>
            <person name="Boulygina E."/>
            <person name="Tsygankova S."/>
            <person name="Khrameeva E."/>
            <person name="Chekanov N."/>
            <person name="Fan G."/>
            <person name="Xiao A."/>
            <person name="Zhang H."/>
            <person name="Xu X."/>
            <person name="Yang H."/>
            <person name="Solovyev V."/>
            <person name="Lee S.M."/>
            <person name="Liu X."/>
            <person name="Afonnikov D.A."/>
            <person name="Skryabin K.G."/>
        </authorList>
    </citation>
    <scope>NUCLEOTIDE SEQUENCE [LARGE SCALE GENOMIC DNA]</scope>
    <source>
        <strain evidence="1">AK-0245</strain>
        <tissue evidence="1">Whole organism</tissue>
    </source>
</reference>
<evidence type="ECO:0000313" key="1">
    <source>
        <dbReference type="EMBL" id="TGZ63935.1"/>
    </source>
</evidence>
<proteinExistence type="predicted"/>
<protein>
    <submittedName>
        <fullName evidence="1">Uncharacterized protein</fullName>
    </submittedName>
</protein>
<dbReference type="EMBL" id="SJOL01006971">
    <property type="protein sequence ID" value="TGZ63935.1"/>
    <property type="molecule type" value="Genomic_DNA"/>
</dbReference>
<evidence type="ECO:0000313" key="2">
    <source>
        <dbReference type="Proteomes" id="UP000308267"/>
    </source>
</evidence>
<organism evidence="1 2">
    <name type="scientific">Opisthorchis felineus</name>
    <dbReference type="NCBI Taxonomy" id="147828"/>
    <lineage>
        <taxon>Eukaryota</taxon>
        <taxon>Metazoa</taxon>
        <taxon>Spiralia</taxon>
        <taxon>Lophotrochozoa</taxon>
        <taxon>Platyhelminthes</taxon>
        <taxon>Trematoda</taxon>
        <taxon>Digenea</taxon>
        <taxon>Opisthorchiida</taxon>
        <taxon>Opisthorchiata</taxon>
        <taxon>Opisthorchiidae</taxon>
        <taxon>Opisthorchis</taxon>
    </lineage>
</organism>
<keyword evidence="2" id="KW-1185">Reference proteome</keyword>
<name>A0A4S2LJY4_OPIFE</name>
<dbReference type="AlphaFoldDB" id="A0A4S2LJY4"/>
<dbReference type="Proteomes" id="UP000308267">
    <property type="component" value="Unassembled WGS sequence"/>
</dbReference>
<gene>
    <name evidence="1" type="ORF">CRM22_006637</name>
</gene>
<comment type="caution">
    <text evidence="1">The sequence shown here is derived from an EMBL/GenBank/DDBJ whole genome shotgun (WGS) entry which is preliminary data.</text>
</comment>
<sequence length="136" mass="15481">MNVRALGLRIVGKHAAAALPVPHHDQMSNMGHYMPTGVLSIGIEGLGRVQFRMLVIVDRVLALILLYTKMKALLLIGRLHKVLFIRPNVLNVYLLLHPKRLQSIPFKFRFFSPEVIGRVGTGKMQLTLFYTYFAVW</sequence>